<organism evidence="3 5">
    <name type="scientific">Aminobacter aminovorans</name>
    <name type="common">Chelatobacter heintzii</name>
    <dbReference type="NCBI Taxonomy" id="83263"/>
    <lineage>
        <taxon>Bacteria</taxon>
        <taxon>Pseudomonadati</taxon>
        <taxon>Pseudomonadota</taxon>
        <taxon>Alphaproteobacteria</taxon>
        <taxon>Hyphomicrobiales</taxon>
        <taxon>Phyllobacteriaceae</taxon>
        <taxon>Aminobacter</taxon>
    </lineage>
</organism>
<evidence type="ECO:0000259" key="2">
    <source>
        <dbReference type="Pfam" id="PF01266"/>
    </source>
</evidence>
<proteinExistence type="predicted"/>
<dbReference type="Gene3D" id="3.50.50.60">
    <property type="entry name" value="FAD/NAD(P)-binding domain"/>
    <property type="match status" value="2"/>
</dbReference>
<dbReference type="AlphaFoldDB" id="A0AAC8YWP4"/>
<dbReference type="InterPro" id="IPR036188">
    <property type="entry name" value="FAD/NAD-bd_sf"/>
</dbReference>
<evidence type="ECO:0000313" key="5">
    <source>
        <dbReference type="Proteomes" id="UP000075755"/>
    </source>
</evidence>
<keyword evidence="1 4" id="KW-0560">Oxidoreductase</keyword>
<dbReference type="GO" id="GO:0005737">
    <property type="term" value="C:cytoplasm"/>
    <property type="evidence" value="ECO:0007669"/>
    <property type="project" value="TreeGrafter"/>
</dbReference>
<dbReference type="Proteomes" id="UP000577697">
    <property type="component" value="Unassembled WGS sequence"/>
</dbReference>
<dbReference type="GO" id="GO:0016491">
    <property type="term" value="F:oxidoreductase activity"/>
    <property type="evidence" value="ECO:0007669"/>
    <property type="project" value="UniProtKB-KW"/>
</dbReference>
<dbReference type="EMBL" id="JACICB010000023">
    <property type="protein sequence ID" value="MBB3708939.1"/>
    <property type="molecule type" value="Genomic_DNA"/>
</dbReference>
<dbReference type="RefSeq" id="WP_249926041.1">
    <property type="nucleotide sequence ID" value="NZ_CP015008.1"/>
</dbReference>
<keyword evidence="3" id="KW-0614">Plasmid</keyword>
<sequence length="438" mass="47722">MPLSVPPNIPELKAIKPLPQDRRVSVVVVGAGLVGLSCALWLQRAGHAVTIVDPEPPLPGNGYLSAASFGNACTVALGACIPIGTPGILSDVPGMLLRRSSPLSIFWGDLPRLLPWLVDLVRASGQREFHRIVGVLGMLMRLAEAGHNPLFEEAQATHLKRPDGCLYLYRSERSFARAQRDIDLRRREGVRMEMLDRKAVKEREPHLAPLYSNGLLFNDAYRIDDALQYAQALASLFQSKGGQFVRSISRAIEPGDRSLAVRCQDGRAIEADRVVVAAGAWSRQLARTVGDQIRLDAERGYHVLFPRDGNLLSAPTCYPEHGFYMTPLGEGMRSAGTVELGGLGKPARPARTEIIEKMSRVLLPGLGEAGRTWLGFRPSMPDSLPVISRSPKDARIAYAFGHGHIGLTLAGITGRLVCDLISGHTPAIDLHPLRADRF</sequence>
<dbReference type="Pfam" id="PF01266">
    <property type="entry name" value="DAO"/>
    <property type="match status" value="1"/>
</dbReference>
<dbReference type="PANTHER" id="PTHR13847">
    <property type="entry name" value="SARCOSINE DEHYDROGENASE-RELATED"/>
    <property type="match status" value="1"/>
</dbReference>
<geneLocation type="plasmid" evidence="3 5">
    <name>pAA03</name>
</geneLocation>
<name>A0AAC8YWP4_AMIAI</name>
<dbReference type="EC" id="1.4.99.-" evidence="4"/>
<protein>
    <submittedName>
        <fullName evidence="4">D-amino-acid dehydrogenase</fullName>
        <ecNumber evidence="4">1.4.99.-</ecNumber>
    </submittedName>
    <submittedName>
        <fullName evidence="3">FAD dependent oxidoreductase</fullName>
    </submittedName>
</protein>
<dbReference type="SUPFAM" id="SSF54373">
    <property type="entry name" value="FAD-linked reductases, C-terminal domain"/>
    <property type="match status" value="1"/>
</dbReference>
<evidence type="ECO:0000313" key="6">
    <source>
        <dbReference type="Proteomes" id="UP000577697"/>
    </source>
</evidence>
<dbReference type="SUPFAM" id="SSF51905">
    <property type="entry name" value="FAD/NAD(P)-binding domain"/>
    <property type="match status" value="1"/>
</dbReference>
<evidence type="ECO:0000313" key="3">
    <source>
        <dbReference type="EMBL" id="AMS45336.1"/>
    </source>
</evidence>
<gene>
    <name evidence="3" type="ORF">AA2016_6441</name>
    <name evidence="4" type="ORF">FHS67_005281</name>
</gene>
<feature type="domain" description="FAD dependent oxidoreductase" evidence="2">
    <location>
        <begin position="26"/>
        <end position="420"/>
    </location>
</feature>
<reference evidence="3 5" key="1">
    <citation type="submission" date="2016-03" db="EMBL/GenBank/DDBJ databases">
        <title>Complete genome of Aminobacter aminovorans KCTC 2477.</title>
        <authorList>
            <person name="Kim K.M."/>
        </authorList>
    </citation>
    <scope>NUCLEOTIDE SEQUENCE [LARGE SCALE GENOMIC DNA]</scope>
    <source>
        <strain evidence="3 5">KCTC 2477</strain>
        <plasmid evidence="3 5">pAA03</plasmid>
    </source>
</reference>
<dbReference type="PANTHER" id="PTHR13847:SF289">
    <property type="entry name" value="GLYCINE OXIDASE"/>
    <property type="match status" value="1"/>
</dbReference>
<dbReference type="Proteomes" id="UP000075755">
    <property type="component" value="Plasmid pAA03"/>
</dbReference>
<keyword evidence="6" id="KW-1185">Reference proteome</keyword>
<evidence type="ECO:0000313" key="4">
    <source>
        <dbReference type="EMBL" id="MBB3708939.1"/>
    </source>
</evidence>
<evidence type="ECO:0000256" key="1">
    <source>
        <dbReference type="ARBA" id="ARBA00023002"/>
    </source>
</evidence>
<accession>A0AAC8YWP4</accession>
<dbReference type="KEGG" id="aak:AA2016_6441"/>
<reference evidence="4 6" key="2">
    <citation type="submission" date="2020-08" db="EMBL/GenBank/DDBJ databases">
        <title>Genomic Encyclopedia of Type Strains, Phase IV (KMG-IV): sequencing the most valuable type-strain genomes for metagenomic binning, comparative biology and taxonomic classification.</title>
        <authorList>
            <person name="Goeker M."/>
        </authorList>
    </citation>
    <scope>NUCLEOTIDE SEQUENCE [LARGE SCALE GENOMIC DNA]</scope>
    <source>
        <strain evidence="4 6">DSM 10368</strain>
    </source>
</reference>
<dbReference type="InterPro" id="IPR006076">
    <property type="entry name" value="FAD-dep_OxRdtase"/>
</dbReference>
<dbReference type="Gene3D" id="3.30.9.10">
    <property type="entry name" value="D-Amino Acid Oxidase, subunit A, domain 2"/>
    <property type="match status" value="1"/>
</dbReference>
<dbReference type="EMBL" id="CP015008">
    <property type="protein sequence ID" value="AMS45336.1"/>
    <property type="molecule type" value="Genomic_DNA"/>
</dbReference>